<dbReference type="GO" id="GO:0004634">
    <property type="term" value="F:phosphopyruvate hydratase activity"/>
    <property type="evidence" value="ECO:0007669"/>
    <property type="project" value="UniProtKB-EC"/>
</dbReference>
<dbReference type="PANTHER" id="PTHR11902">
    <property type="entry name" value="ENOLASE"/>
    <property type="match status" value="1"/>
</dbReference>
<evidence type="ECO:0000256" key="3">
    <source>
        <dbReference type="ARBA" id="ARBA00012058"/>
    </source>
</evidence>
<dbReference type="EC" id="4.2.1.11" evidence="3"/>
<keyword evidence="8" id="KW-1185">Reference proteome</keyword>
<evidence type="ECO:0000256" key="4">
    <source>
        <dbReference type="ARBA" id="ARBA00023152"/>
    </source>
</evidence>
<dbReference type="GO" id="GO:0000015">
    <property type="term" value="C:phosphopyruvate hydratase complex"/>
    <property type="evidence" value="ECO:0007669"/>
    <property type="project" value="InterPro"/>
</dbReference>
<dbReference type="InterPro" id="IPR020810">
    <property type="entry name" value="Enolase_C"/>
</dbReference>
<keyword evidence="4" id="KW-0324">Glycolysis</keyword>
<keyword evidence="5" id="KW-0456">Lyase</keyword>
<protein>
    <recommendedName>
        <fullName evidence="3">phosphopyruvate hydratase</fullName>
        <ecNumber evidence="3">4.2.1.11</ecNumber>
    </recommendedName>
    <alternativeName>
        <fullName evidence="6">2-phospho-D-glycerate hydro-lyase</fullName>
    </alternativeName>
</protein>
<comment type="pathway">
    <text evidence="1">Carbohydrate degradation; glycolysis; pyruvate from D-glyceraldehyde 3-phosphate: step 4/5.</text>
</comment>
<dbReference type="InterPro" id="IPR036849">
    <property type="entry name" value="Enolase-like_C_sf"/>
</dbReference>
<feature type="domain" description="Enolase C-terminal TIM barrel" evidence="7">
    <location>
        <begin position="261"/>
        <end position="483"/>
    </location>
</feature>
<dbReference type="GO" id="GO:0006096">
    <property type="term" value="P:glycolytic process"/>
    <property type="evidence" value="ECO:0007669"/>
    <property type="project" value="UniProtKB-KW"/>
</dbReference>
<dbReference type="AlphaFoldDB" id="A0AA85ITD4"/>
<dbReference type="Pfam" id="PF00113">
    <property type="entry name" value="Enolase_C"/>
    <property type="match status" value="1"/>
</dbReference>
<dbReference type="WBParaSite" id="TREG1_111180.1">
    <property type="protein sequence ID" value="TREG1_111180.1"/>
    <property type="gene ID" value="TREG1_111180"/>
</dbReference>
<evidence type="ECO:0000256" key="2">
    <source>
        <dbReference type="ARBA" id="ARBA00009604"/>
    </source>
</evidence>
<comment type="similarity">
    <text evidence="2">Belongs to the enolase family.</text>
</comment>
<dbReference type="InterPro" id="IPR000941">
    <property type="entry name" value="Enolase"/>
</dbReference>
<dbReference type="SUPFAM" id="SSF51604">
    <property type="entry name" value="Enolase C-terminal domain-like"/>
    <property type="match status" value="1"/>
</dbReference>
<dbReference type="Gene3D" id="3.20.20.120">
    <property type="entry name" value="Enolase-like C-terminal domain"/>
    <property type="match status" value="1"/>
</dbReference>
<dbReference type="PANTHER" id="PTHR11902:SF30">
    <property type="entry name" value="ENOLASE 4"/>
    <property type="match status" value="1"/>
</dbReference>
<accession>A0AA85ITD4</accession>
<evidence type="ECO:0000256" key="1">
    <source>
        <dbReference type="ARBA" id="ARBA00005031"/>
    </source>
</evidence>
<evidence type="ECO:0000256" key="6">
    <source>
        <dbReference type="ARBA" id="ARBA00031125"/>
    </source>
</evidence>
<reference evidence="8" key="1">
    <citation type="submission" date="2022-06" db="EMBL/GenBank/DDBJ databases">
        <authorList>
            <person name="Berger JAMES D."/>
            <person name="Berger JAMES D."/>
        </authorList>
    </citation>
    <scope>NUCLEOTIDE SEQUENCE [LARGE SCALE GENOMIC DNA]</scope>
</reference>
<sequence>MDLKIKAIEYFSSNNVLKELEIALQFLFCENAADYFGYLSKYFEQISQIPKLVKINLSRVFSNTGRFSTGLSVSVLWRTNTEVITRVKYIHGCSRCLTITRIPSVTSSSEFLAYVEKVEDRIRNCDWSPAEMSDVDKCLRDFYIEHKRRIQEAENAEINKELEKTNVTEDLVKSNSLNNAKKKPTKESIPMTPNQGISLAPLLATDFTWLSISLHLTAAKCSRPIIDFQQYLKSLYQEVIKSLNTNNESTVPPSTSLQATPCPIITILNCPGRIGALLQGKCRFLQEILLIPKPHTKPKELLDNLFTIKSKLQQILMNKSNLSPQMICENGASSVNIDKPEQALDLIIDCLEQLQLTEEFYLGLYISPKGIYDVAKERYEIITGMFKSPEEMVAFYADLLTRYSQIRLLIDPLRAEDKDNWETLKSRLPFPVLITASTTVQPAAKDVLPNRSTSVAAKSSTTTAGAVTTTTATTCETSSTFSIPTGPTIYDLLHSEENNTNVEQTDSAQLEDKMIDGEIQDTSIQQVDKQNLYFSAWLFTFDTCLDCVFITEIIQAIYKLHQQNQQVILSLDNFYASEDWPIDMAIALGINFIKFNGLNYPDKVDRLITWYEYYENTMINKIDSNSENQWRLYNPGLFEIKT</sequence>
<reference evidence="9" key="2">
    <citation type="submission" date="2023-11" db="UniProtKB">
        <authorList>
            <consortium name="WormBaseParasite"/>
        </authorList>
    </citation>
    <scope>IDENTIFICATION</scope>
</reference>
<evidence type="ECO:0000313" key="9">
    <source>
        <dbReference type="WBParaSite" id="TREG1_111180.1"/>
    </source>
</evidence>
<dbReference type="SMART" id="SM01192">
    <property type="entry name" value="Enolase_C"/>
    <property type="match status" value="1"/>
</dbReference>
<evidence type="ECO:0000313" key="8">
    <source>
        <dbReference type="Proteomes" id="UP000050795"/>
    </source>
</evidence>
<evidence type="ECO:0000259" key="7">
    <source>
        <dbReference type="SMART" id="SM01192"/>
    </source>
</evidence>
<evidence type="ECO:0000256" key="5">
    <source>
        <dbReference type="ARBA" id="ARBA00023239"/>
    </source>
</evidence>
<dbReference type="Proteomes" id="UP000050795">
    <property type="component" value="Unassembled WGS sequence"/>
</dbReference>
<name>A0AA85ITD4_TRIRE</name>
<organism evidence="8 9">
    <name type="scientific">Trichobilharzia regenti</name>
    <name type="common">Nasal bird schistosome</name>
    <dbReference type="NCBI Taxonomy" id="157069"/>
    <lineage>
        <taxon>Eukaryota</taxon>
        <taxon>Metazoa</taxon>
        <taxon>Spiralia</taxon>
        <taxon>Lophotrochozoa</taxon>
        <taxon>Platyhelminthes</taxon>
        <taxon>Trematoda</taxon>
        <taxon>Digenea</taxon>
        <taxon>Strigeidida</taxon>
        <taxon>Schistosomatoidea</taxon>
        <taxon>Schistosomatidae</taxon>
        <taxon>Trichobilharzia</taxon>
    </lineage>
</organism>
<dbReference type="GO" id="GO:0000287">
    <property type="term" value="F:magnesium ion binding"/>
    <property type="evidence" value="ECO:0007669"/>
    <property type="project" value="InterPro"/>
</dbReference>
<proteinExistence type="inferred from homology"/>